<dbReference type="SUPFAM" id="SSF103473">
    <property type="entry name" value="MFS general substrate transporter"/>
    <property type="match status" value="1"/>
</dbReference>
<keyword evidence="12" id="KW-1185">Reference proteome</keyword>
<accession>A0A545V5L4</accession>
<dbReference type="PROSITE" id="PS50850">
    <property type="entry name" value="MFS"/>
    <property type="match status" value="1"/>
</dbReference>
<evidence type="ECO:0000256" key="5">
    <source>
        <dbReference type="ARBA" id="ARBA00022692"/>
    </source>
</evidence>
<evidence type="ECO:0000256" key="8">
    <source>
        <dbReference type="SAM" id="MobiDB-lite"/>
    </source>
</evidence>
<feature type="transmembrane region" description="Helical" evidence="9">
    <location>
        <begin position="208"/>
        <end position="227"/>
    </location>
</feature>
<dbReference type="PANTHER" id="PTHR23502:SF68">
    <property type="entry name" value="MULTIDRUG TRANSPORTER, PUTATIVE (AFU_ORTHOLOGUE AFUA_3G01120)-RELATED"/>
    <property type="match status" value="1"/>
</dbReference>
<organism evidence="11 12">
    <name type="scientific">Cordyceps javanica</name>
    <dbReference type="NCBI Taxonomy" id="43265"/>
    <lineage>
        <taxon>Eukaryota</taxon>
        <taxon>Fungi</taxon>
        <taxon>Dikarya</taxon>
        <taxon>Ascomycota</taxon>
        <taxon>Pezizomycotina</taxon>
        <taxon>Sordariomycetes</taxon>
        <taxon>Hypocreomycetidae</taxon>
        <taxon>Hypocreales</taxon>
        <taxon>Cordycipitaceae</taxon>
        <taxon>Cordyceps</taxon>
    </lineage>
</organism>
<comment type="caution">
    <text evidence="11">The sequence shown here is derived from an EMBL/GenBank/DDBJ whole genome shotgun (WGS) entry which is preliminary data.</text>
</comment>
<feature type="transmembrane region" description="Helical" evidence="9">
    <location>
        <begin position="239"/>
        <end position="259"/>
    </location>
</feature>
<feature type="compositionally biased region" description="Basic and acidic residues" evidence="8">
    <location>
        <begin position="52"/>
        <end position="63"/>
    </location>
</feature>
<evidence type="ECO:0000259" key="10">
    <source>
        <dbReference type="PROSITE" id="PS50850"/>
    </source>
</evidence>
<evidence type="ECO:0000256" key="7">
    <source>
        <dbReference type="ARBA" id="ARBA00023136"/>
    </source>
</evidence>
<feature type="region of interest" description="Disordered" evidence="8">
    <location>
        <begin position="1"/>
        <end position="68"/>
    </location>
</feature>
<dbReference type="PANTHER" id="PTHR23502">
    <property type="entry name" value="MAJOR FACILITATOR SUPERFAMILY"/>
    <property type="match status" value="1"/>
</dbReference>
<feature type="domain" description="Major facilitator superfamily (MFS) profile" evidence="10">
    <location>
        <begin position="116"/>
        <end position="575"/>
    </location>
</feature>
<feature type="transmembrane region" description="Helical" evidence="9">
    <location>
        <begin position="459"/>
        <end position="477"/>
    </location>
</feature>
<feature type="transmembrane region" description="Helical" evidence="9">
    <location>
        <begin position="114"/>
        <end position="132"/>
    </location>
</feature>
<proteinExistence type="inferred from homology"/>
<keyword evidence="7 9" id="KW-0472">Membrane</keyword>
<feature type="transmembrane region" description="Helical" evidence="9">
    <location>
        <begin position="483"/>
        <end position="502"/>
    </location>
</feature>
<dbReference type="Gene3D" id="1.20.1250.20">
    <property type="entry name" value="MFS general substrate transporter like domains"/>
    <property type="match status" value="1"/>
</dbReference>
<dbReference type="GO" id="GO:0022857">
    <property type="term" value="F:transmembrane transporter activity"/>
    <property type="evidence" value="ECO:0007669"/>
    <property type="project" value="InterPro"/>
</dbReference>
<gene>
    <name evidence="11" type="ORF">IF1G_04242</name>
</gene>
<evidence type="ECO:0000256" key="9">
    <source>
        <dbReference type="SAM" id="Phobius"/>
    </source>
</evidence>
<comment type="subcellular location">
    <subcellularLocation>
        <location evidence="2">Cell membrane</location>
    </subcellularLocation>
    <subcellularLocation>
        <location evidence="1">Membrane</location>
        <topology evidence="1">Multi-pass membrane protein</topology>
    </subcellularLocation>
</comment>
<name>A0A545V5L4_9HYPO</name>
<dbReference type="GO" id="GO:0005886">
    <property type="term" value="C:plasma membrane"/>
    <property type="evidence" value="ECO:0007669"/>
    <property type="project" value="UniProtKB-SubCell"/>
</dbReference>
<dbReference type="FunFam" id="1.20.1250.20:FF:000082">
    <property type="entry name" value="MFS multidrug transporter, putative"/>
    <property type="match status" value="1"/>
</dbReference>
<dbReference type="STRING" id="43265.A0A545V5L4"/>
<reference evidence="11 12" key="1">
    <citation type="journal article" date="2019" name="Appl. Microbiol. Biotechnol.">
        <title>Genome sequence of Isaria javanica and comparative genome analysis insights into family S53 peptidase evolution in fungal entomopathogens.</title>
        <authorList>
            <person name="Lin R."/>
            <person name="Zhang X."/>
            <person name="Xin B."/>
            <person name="Zou M."/>
            <person name="Gao Y."/>
            <person name="Qin F."/>
            <person name="Hu Q."/>
            <person name="Xie B."/>
            <person name="Cheng X."/>
        </authorList>
    </citation>
    <scope>NUCLEOTIDE SEQUENCE [LARGE SCALE GENOMIC DNA]</scope>
    <source>
        <strain evidence="11 12">IJ1G</strain>
    </source>
</reference>
<sequence>MPSSPGQVDRRNDASLATTTDDSATEMNVDEKATADDQQQQQQQQRAATKVGVDDYDYKDGPGKSEPTVQQMDRITTTTTGMPPPLGVDDGNVVFWDGDDDPQNPYNWKNWVKVFNCVLISALTFVTPLASSMFAPGVPNLMRESKSSSEELAAFCVSVYILGFAAGPMLFAPLSELYGRTRIYHIANVGFIAFLIGCALAPSLDALIVFRFLSGVFGSCPVTNGGGSISDMVTQRHRGAAMAGFSVGPLLGPIVGPVIGGVVADRLSWRWVFWILAAVSAVVSSLFALLARETYAPVLLERRAARLRRLTGNPALRSRLDPGPAATPATLFARAILRPFKMLALSPICAICNVFVGVAYGYLYIMFTSITPLFQRQYGFDSVHAGLAFLGLGVGSLFGVAYFSSASDRYMKKKAKEAAAASHEDGVDAEAAAEEEEEELARRRPSVSAIKPEYRLPPLRAGAVLLPVGLFIYGWTAQYRVHWIVPIIGTAIMGVGNLIIFMSLQLYLVDTFTIYAASALAANSVVRSLLGAVLPLAGGPMYAKLGLGWGNSLLAFIAVALIPVPWLFMRYGEFLRKKFAIHNL</sequence>
<feature type="transmembrane region" description="Helical" evidence="9">
    <location>
        <begin position="385"/>
        <end position="404"/>
    </location>
</feature>
<keyword evidence="4" id="KW-1003">Cell membrane</keyword>
<evidence type="ECO:0000313" key="11">
    <source>
        <dbReference type="EMBL" id="TQV97002.1"/>
    </source>
</evidence>
<dbReference type="CDD" id="cd17323">
    <property type="entry name" value="MFS_Tpo1_MDR_like"/>
    <property type="match status" value="1"/>
</dbReference>
<feature type="transmembrane region" description="Helical" evidence="9">
    <location>
        <begin position="514"/>
        <end position="537"/>
    </location>
</feature>
<keyword evidence="6 9" id="KW-1133">Transmembrane helix</keyword>
<dbReference type="InterPro" id="IPR036259">
    <property type="entry name" value="MFS_trans_sf"/>
</dbReference>
<dbReference type="InterPro" id="IPR011701">
    <property type="entry name" value="MFS"/>
</dbReference>
<comment type="similarity">
    <text evidence="3">Belongs to the major facilitator superfamily.</text>
</comment>
<evidence type="ECO:0000256" key="6">
    <source>
        <dbReference type="ARBA" id="ARBA00022989"/>
    </source>
</evidence>
<protein>
    <submittedName>
        <fullName evidence="11">Bicyclomycin resistance protein</fullName>
    </submittedName>
</protein>
<dbReference type="Pfam" id="PF07690">
    <property type="entry name" value="MFS_1"/>
    <property type="match status" value="1"/>
</dbReference>
<dbReference type="OrthoDB" id="5296287at2759"/>
<feature type="transmembrane region" description="Helical" evidence="9">
    <location>
        <begin position="152"/>
        <end position="171"/>
    </location>
</feature>
<keyword evidence="5 9" id="KW-0812">Transmembrane</keyword>
<evidence type="ECO:0000256" key="4">
    <source>
        <dbReference type="ARBA" id="ARBA00022475"/>
    </source>
</evidence>
<feature type="transmembrane region" description="Helical" evidence="9">
    <location>
        <begin position="271"/>
        <end position="291"/>
    </location>
</feature>
<feature type="transmembrane region" description="Helical" evidence="9">
    <location>
        <begin position="342"/>
        <end position="365"/>
    </location>
</feature>
<dbReference type="InterPro" id="IPR020846">
    <property type="entry name" value="MFS_dom"/>
</dbReference>
<evidence type="ECO:0000313" key="12">
    <source>
        <dbReference type="Proteomes" id="UP000315783"/>
    </source>
</evidence>
<feature type="transmembrane region" description="Helical" evidence="9">
    <location>
        <begin position="549"/>
        <end position="568"/>
    </location>
</feature>
<dbReference type="EMBL" id="SPUK01000005">
    <property type="protein sequence ID" value="TQV97002.1"/>
    <property type="molecule type" value="Genomic_DNA"/>
</dbReference>
<evidence type="ECO:0000256" key="2">
    <source>
        <dbReference type="ARBA" id="ARBA00004236"/>
    </source>
</evidence>
<dbReference type="AlphaFoldDB" id="A0A545V5L4"/>
<evidence type="ECO:0000256" key="3">
    <source>
        <dbReference type="ARBA" id="ARBA00008335"/>
    </source>
</evidence>
<dbReference type="Proteomes" id="UP000315783">
    <property type="component" value="Unassembled WGS sequence"/>
</dbReference>
<evidence type="ECO:0000256" key="1">
    <source>
        <dbReference type="ARBA" id="ARBA00004141"/>
    </source>
</evidence>
<feature type="transmembrane region" description="Helical" evidence="9">
    <location>
        <begin position="183"/>
        <end position="202"/>
    </location>
</feature>